<dbReference type="Proteomes" id="UP000694941">
    <property type="component" value="Unplaced"/>
</dbReference>
<feature type="region of interest" description="Disordered" evidence="3">
    <location>
        <begin position="46"/>
        <end position="102"/>
    </location>
</feature>
<dbReference type="GeneID" id="106476780"/>
<evidence type="ECO:0000256" key="3">
    <source>
        <dbReference type="SAM" id="MobiDB-lite"/>
    </source>
</evidence>
<feature type="region of interest" description="Disordered" evidence="3">
    <location>
        <begin position="286"/>
        <end position="327"/>
    </location>
</feature>
<accession>A0ABM1S0C5</accession>
<name>A0ABM1S0C5_LIMPO</name>
<dbReference type="InterPro" id="IPR026183">
    <property type="entry name" value="Taxilin_fam"/>
</dbReference>
<feature type="coiled-coil region" evidence="2">
    <location>
        <begin position="624"/>
        <end position="658"/>
    </location>
</feature>
<comment type="similarity">
    <text evidence="1">Belongs to the taxilin family.</text>
</comment>
<dbReference type="RefSeq" id="XP_022237080.1">
    <property type="nucleotide sequence ID" value="XM_022381372.1"/>
</dbReference>
<feature type="coiled-coil region" evidence="2">
    <location>
        <begin position="489"/>
        <end position="595"/>
    </location>
</feature>
<organism evidence="4 5">
    <name type="scientific">Limulus polyphemus</name>
    <name type="common">Atlantic horseshoe crab</name>
    <dbReference type="NCBI Taxonomy" id="6850"/>
    <lineage>
        <taxon>Eukaryota</taxon>
        <taxon>Metazoa</taxon>
        <taxon>Ecdysozoa</taxon>
        <taxon>Arthropoda</taxon>
        <taxon>Chelicerata</taxon>
        <taxon>Merostomata</taxon>
        <taxon>Xiphosura</taxon>
        <taxon>Limulidae</taxon>
        <taxon>Limulus</taxon>
    </lineage>
</organism>
<feature type="compositionally biased region" description="Basic and acidic residues" evidence="3">
    <location>
        <begin position="222"/>
        <end position="250"/>
    </location>
</feature>
<feature type="coiled-coil region" evidence="2">
    <location>
        <begin position="370"/>
        <end position="461"/>
    </location>
</feature>
<sequence>MAITCREISIYHFQDEDNNKTCMNTFNQTLSFDKPGDVNEFSSAAVRDTEHASDQEDVTSIKKLGDSSETSGISSKLPEDTEDTKLTTVENTNEDESKPEVELQSQKYAEGIELSATELKKTENDMSEFDTHSIDKIMFECSSAAQQIKDTICQVLKSRDEQPNQEGHYSKLEENIKVKISDLEQVIKRNSSDCDKTSTSSNSTRLSEVPPPCNISDSSDPVNKDQKTEKIEKKSVQSKSENKKEKNISKNESFKQILTADSLATNTTSSTSIPISGEKDIYICSREDSPSSLSDPSDDAQGQEKTQKQPTKTTSKTQKGESTIKRKGEKTVEHILKSLTSFSSTEEKLMALCKKQIEVLEDQRTLEVKLKQTERHVLQVTKEKEQLQAEHNRTVLAKSRLESLCRELQRQNKAVKEDSLSRIREEEEKRKEVAGKFQATLNDITNLMQDNQQRYSKQREENGELAQKLKSLVDHYEMWEKHMEKVVRQKELESQLAKAKLAKASIELKQERESYLNEKQQLLESVSELQKRCAELSSNELKLRSELVLYTNKYEEFQTMLAKSNKVFTSFKTDMDKMSKKVKNLEKETSQWKLKWENSNRALIDMASEKQKQDQQLIVAHQRILTLEKLCRALQTERNQLQSQLKNQTSDSPQLEKNNEHHECCVSCTPEKENPAISTQEVNLE</sequence>
<evidence type="ECO:0000313" key="4">
    <source>
        <dbReference type="Proteomes" id="UP000694941"/>
    </source>
</evidence>
<evidence type="ECO:0000313" key="5">
    <source>
        <dbReference type="RefSeq" id="XP_022237080.1"/>
    </source>
</evidence>
<protein>
    <submittedName>
        <fullName evidence="5">Gamma-taxilin-like isoform X1</fullName>
    </submittedName>
</protein>
<dbReference type="PANTHER" id="PTHR16127:SF13">
    <property type="entry name" value="GH01188P"/>
    <property type="match status" value="1"/>
</dbReference>
<reference evidence="5" key="1">
    <citation type="submission" date="2025-08" db="UniProtKB">
        <authorList>
            <consortium name="RefSeq"/>
        </authorList>
    </citation>
    <scope>IDENTIFICATION</scope>
    <source>
        <tissue evidence="5">Muscle</tissue>
    </source>
</reference>
<dbReference type="PANTHER" id="PTHR16127">
    <property type="entry name" value="TAXILIN"/>
    <property type="match status" value="1"/>
</dbReference>
<feature type="region of interest" description="Disordered" evidence="3">
    <location>
        <begin position="191"/>
        <end position="250"/>
    </location>
</feature>
<dbReference type="Pfam" id="PF09728">
    <property type="entry name" value="Taxilin"/>
    <property type="match status" value="1"/>
</dbReference>
<proteinExistence type="inferred from homology"/>
<feature type="compositionally biased region" description="Basic and acidic residues" evidence="3">
    <location>
        <begin position="47"/>
        <end position="66"/>
    </location>
</feature>
<keyword evidence="4" id="KW-1185">Reference proteome</keyword>
<feature type="compositionally biased region" description="Low complexity" evidence="3">
    <location>
        <begin position="308"/>
        <end position="317"/>
    </location>
</feature>
<feature type="compositionally biased region" description="Basic and acidic residues" evidence="3">
    <location>
        <begin position="318"/>
        <end position="327"/>
    </location>
</feature>
<evidence type="ECO:0000256" key="1">
    <source>
        <dbReference type="ARBA" id="ARBA00009550"/>
    </source>
</evidence>
<feature type="compositionally biased region" description="Polar residues" evidence="3">
    <location>
        <begin position="197"/>
        <end position="206"/>
    </location>
</feature>
<gene>
    <name evidence="5" type="primary">LOC106476780</name>
</gene>
<evidence type="ECO:0000256" key="2">
    <source>
        <dbReference type="SAM" id="Coils"/>
    </source>
</evidence>
<keyword evidence="2" id="KW-0175">Coiled coil</keyword>